<gene>
    <name evidence="3" type="ORF">OESDEN_08395</name>
</gene>
<feature type="chain" id="PRO_5002081972" evidence="1">
    <location>
        <begin position="20"/>
        <end position="158"/>
    </location>
</feature>
<dbReference type="AlphaFoldDB" id="A0A0B1T7G4"/>
<evidence type="ECO:0000259" key="2">
    <source>
        <dbReference type="PROSITE" id="PS50948"/>
    </source>
</evidence>
<feature type="domain" description="Apple" evidence="2">
    <location>
        <begin position="20"/>
        <end position="89"/>
    </location>
</feature>
<sequence length="158" mass="17697">MRTVTFLAFLLVQMSPAKPCSFIRMTGEFLAAVKFSVGMDSEDLCLATCVDELDCAFVGYSERNCTVFTDGNNILMMSNGSLLKFERDTPMPTCPRTIKFGIPVKFQQIAVDKTENVTCSGELRSPSYISEVVTWNGYHFYEKLSDNIFLTGMTFGRT</sequence>
<keyword evidence="1" id="KW-0732">Signal</keyword>
<accession>A0A0B1T7G4</accession>
<evidence type="ECO:0000313" key="4">
    <source>
        <dbReference type="Proteomes" id="UP000053660"/>
    </source>
</evidence>
<organism evidence="3 4">
    <name type="scientific">Oesophagostomum dentatum</name>
    <name type="common">Nodular worm</name>
    <dbReference type="NCBI Taxonomy" id="61180"/>
    <lineage>
        <taxon>Eukaryota</taxon>
        <taxon>Metazoa</taxon>
        <taxon>Ecdysozoa</taxon>
        <taxon>Nematoda</taxon>
        <taxon>Chromadorea</taxon>
        <taxon>Rhabditida</taxon>
        <taxon>Rhabditina</taxon>
        <taxon>Rhabditomorpha</taxon>
        <taxon>Strongyloidea</taxon>
        <taxon>Strongylidae</taxon>
        <taxon>Oesophagostomum</taxon>
    </lineage>
</organism>
<dbReference type="EMBL" id="KN551852">
    <property type="protein sequence ID" value="KHJ91732.1"/>
    <property type="molecule type" value="Genomic_DNA"/>
</dbReference>
<evidence type="ECO:0000256" key="1">
    <source>
        <dbReference type="SAM" id="SignalP"/>
    </source>
</evidence>
<dbReference type="Pfam" id="PF00024">
    <property type="entry name" value="PAN_1"/>
    <property type="match status" value="1"/>
</dbReference>
<dbReference type="Proteomes" id="UP000053660">
    <property type="component" value="Unassembled WGS sequence"/>
</dbReference>
<dbReference type="PROSITE" id="PS50948">
    <property type="entry name" value="PAN"/>
    <property type="match status" value="1"/>
</dbReference>
<feature type="signal peptide" evidence="1">
    <location>
        <begin position="1"/>
        <end position="19"/>
    </location>
</feature>
<protein>
    <submittedName>
        <fullName evidence="3">PAN domain protein</fullName>
    </submittedName>
</protein>
<keyword evidence="4" id="KW-1185">Reference proteome</keyword>
<dbReference type="OrthoDB" id="5859573at2759"/>
<evidence type="ECO:0000313" key="3">
    <source>
        <dbReference type="EMBL" id="KHJ91732.1"/>
    </source>
</evidence>
<reference evidence="3 4" key="1">
    <citation type="submission" date="2014-03" db="EMBL/GenBank/DDBJ databases">
        <title>Draft genome of the hookworm Oesophagostomum dentatum.</title>
        <authorList>
            <person name="Mitreva M."/>
        </authorList>
    </citation>
    <scope>NUCLEOTIDE SEQUENCE [LARGE SCALE GENOMIC DNA]</scope>
    <source>
        <strain evidence="3 4">OD-Hann</strain>
    </source>
</reference>
<dbReference type="InterPro" id="IPR003609">
    <property type="entry name" value="Pan_app"/>
</dbReference>
<proteinExistence type="predicted"/>
<name>A0A0B1T7G4_OESDE</name>